<dbReference type="Gene3D" id="3.40.50.150">
    <property type="entry name" value="Vaccinia Virus protein VP39"/>
    <property type="match status" value="1"/>
</dbReference>
<protein>
    <submittedName>
        <fullName evidence="3">FkbM family methyltransferase</fullName>
    </submittedName>
</protein>
<dbReference type="GO" id="GO:0008171">
    <property type="term" value="F:O-methyltransferase activity"/>
    <property type="evidence" value="ECO:0007669"/>
    <property type="project" value="TreeGrafter"/>
</dbReference>
<dbReference type="GO" id="GO:0032259">
    <property type="term" value="P:methylation"/>
    <property type="evidence" value="ECO:0007669"/>
    <property type="project" value="UniProtKB-KW"/>
</dbReference>
<dbReference type="InterPro" id="IPR029063">
    <property type="entry name" value="SAM-dependent_MTases_sf"/>
</dbReference>
<dbReference type="EMBL" id="JAALFE010000023">
    <property type="protein sequence ID" value="NGQ92797.1"/>
    <property type="molecule type" value="Genomic_DNA"/>
</dbReference>
<sequence>MSSASPPALPAHVSLLLASLPLPRPTSILDVGANPINEAPYAALLRAGGCHVTGFEPQPAAYAELQRIKGPQESYHPHAVGDGSLQTLHIYASSGLTSIFPPHLPGLRALGRGRWARVLEKLQMQTLSLDRIEGLAPCDLLKIDIQGGEKLVFDHATRVLADAVAVIVELRYMQLYEDEPMMGGVDESLRAQGFMLHKFLFNKSQPMPNSQSARLHRRRNADQLIDGDAVYLRHPGRIDGFSDGQVMQLALLAAAVIESHSLALYALDELVRRSLVPADLPGRYADALPPALLVRDERGEAAQADPTPAPSPAAAAPAPAAKTRVPPTKPAASRAKPGPASPKATPARKPTLRSSGA</sequence>
<dbReference type="AlphaFoldDB" id="A0A6M1TYW4"/>
<evidence type="ECO:0000256" key="1">
    <source>
        <dbReference type="SAM" id="MobiDB-lite"/>
    </source>
</evidence>
<dbReference type="InterPro" id="IPR053188">
    <property type="entry name" value="FkbM_Methyltransferase"/>
</dbReference>
<dbReference type="PANTHER" id="PTHR36973">
    <property type="entry name" value="SLL1456 PROTEIN-RELATED"/>
    <property type="match status" value="1"/>
</dbReference>
<dbReference type="Pfam" id="PF05050">
    <property type="entry name" value="Methyltransf_21"/>
    <property type="match status" value="1"/>
</dbReference>
<name>A0A6M1TYW4_9RHOB</name>
<organism evidence="3 4">
    <name type="scientific">Paragemmobacter kunshanensis</name>
    <dbReference type="NCBI Taxonomy" id="2583234"/>
    <lineage>
        <taxon>Bacteria</taxon>
        <taxon>Pseudomonadati</taxon>
        <taxon>Pseudomonadota</taxon>
        <taxon>Alphaproteobacteria</taxon>
        <taxon>Rhodobacterales</taxon>
        <taxon>Paracoccaceae</taxon>
        <taxon>Paragemmobacter</taxon>
    </lineage>
</organism>
<dbReference type="Proteomes" id="UP000474758">
    <property type="component" value="Unassembled WGS sequence"/>
</dbReference>
<feature type="compositionally biased region" description="Low complexity" evidence="1">
    <location>
        <begin position="301"/>
        <end position="332"/>
    </location>
</feature>
<keyword evidence="3" id="KW-0489">Methyltransferase</keyword>
<feature type="domain" description="Methyltransferase FkbM" evidence="2">
    <location>
        <begin position="30"/>
        <end position="194"/>
    </location>
</feature>
<feature type="region of interest" description="Disordered" evidence="1">
    <location>
        <begin position="299"/>
        <end position="357"/>
    </location>
</feature>
<evidence type="ECO:0000259" key="2">
    <source>
        <dbReference type="Pfam" id="PF05050"/>
    </source>
</evidence>
<dbReference type="PANTHER" id="PTHR36973:SF4">
    <property type="entry name" value="NODULATION PROTEIN"/>
    <property type="match status" value="1"/>
</dbReference>
<dbReference type="InterPro" id="IPR006342">
    <property type="entry name" value="FkbM_mtfrase"/>
</dbReference>
<dbReference type="NCBIfam" id="TIGR01444">
    <property type="entry name" value="fkbM_fam"/>
    <property type="match status" value="1"/>
</dbReference>
<evidence type="ECO:0000313" key="4">
    <source>
        <dbReference type="Proteomes" id="UP000474758"/>
    </source>
</evidence>
<keyword evidence="3" id="KW-0808">Transferase</keyword>
<gene>
    <name evidence="3" type="ORF">G5V65_18045</name>
</gene>
<evidence type="ECO:0000313" key="3">
    <source>
        <dbReference type="EMBL" id="NGQ92797.1"/>
    </source>
</evidence>
<dbReference type="RefSeq" id="WP_165052915.1">
    <property type="nucleotide sequence ID" value="NZ_JAALFE010000023.1"/>
</dbReference>
<keyword evidence="4" id="KW-1185">Reference proteome</keyword>
<reference evidence="3 4" key="1">
    <citation type="submission" date="2020-02" db="EMBL/GenBank/DDBJ databases">
        <title>Rhodobacter translucens sp. nov., a novel bacterium isolated from activated sludge.</title>
        <authorList>
            <person name="Liu J."/>
        </authorList>
    </citation>
    <scope>NUCLEOTIDE SEQUENCE [LARGE SCALE GENOMIC DNA]</scope>
    <source>
        <strain evidence="3 4">HX-7-19</strain>
    </source>
</reference>
<accession>A0A6M1TYW4</accession>
<proteinExistence type="predicted"/>
<dbReference type="SUPFAM" id="SSF53335">
    <property type="entry name" value="S-adenosyl-L-methionine-dependent methyltransferases"/>
    <property type="match status" value="1"/>
</dbReference>
<comment type="caution">
    <text evidence="3">The sequence shown here is derived from an EMBL/GenBank/DDBJ whole genome shotgun (WGS) entry which is preliminary data.</text>
</comment>